<dbReference type="Gene3D" id="3.30.230.10">
    <property type="match status" value="1"/>
</dbReference>
<dbReference type="InterPro" id="IPR014721">
    <property type="entry name" value="Ribsml_uS5_D2-typ_fold_subgr"/>
</dbReference>
<dbReference type="NCBIfam" id="TIGR00188">
    <property type="entry name" value="rnpA"/>
    <property type="match status" value="1"/>
</dbReference>
<evidence type="ECO:0000313" key="10">
    <source>
        <dbReference type="Proteomes" id="UP000313231"/>
    </source>
</evidence>
<keyword evidence="10" id="KW-1185">Reference proteome</keyword>
<dbReference type="GO" id="GO:0030677">
    <property type="term" value="C:ribonuclease P complex"/>
    <property type="evidence" value="ECO:0007669"/>
    <property type="project" value="TreeGrafter"/>
</dbReference>
<evidence type="ECO:0000256" key="3">
    <source>
        <dbReference type="ARBA" id="ARBA00022722"/>
    </source>
</evidence>
<dbReference type="InterPro" id="IPR020539">
    <property type="entry name" value="RNase_P_CS"/>
</dbReference>
<dbReference type="EMBL" id="VDMP01000025">
    <property type="protein sequence ID" value="TNM38435.1"/>
    <property type="molecule type" value="Genomic_DNA"/>
</dbReference>
<dbReference type="GO" id="GO:0000049">
    <property type="term" value="F:tRNA binding"/>
    <property type="evidence" value="ECO:0007669"/>
    <property type="project" value="UniProtKB-UniRule"/>
</dbReference>
<protein>
    <recommendedName>
        <fullName evidence="7 8">Ribonuclease P protein component</fullName>
        <shortName evidence="7">RNase P protein</shortName>
        <shortName evidence="7">RNaseP protein</shortName>
        <ecNumber evidence="7 8">3.1.26.5</ecNumber>
    </recommendedName>
    <alternativeName>
        <fullName evidence="7">Protein C5</fullName>
    </alternativeName>
</protein>
<dbReference type="InterPro" id="IPR020568">
    <property type="entry name" value="Ribosomal_Su5_D2-typ_SF"/>
</dbReference>
<dbReference type="SUPFAM" id="SSF54211">
    <property type="entry name" value="Ribosomal protein S5 domain 2-like"/>
    <property type="match status" value="1"/>
</dbReference>
<dbReference type="RefSeq" id="WP_139623548.1">
    <property type="nucleotide sequence ID" value="NZ_VDMP01000025.1"/>
</dbReference>
<dbReference type="GO" id="GO:0004526">
    <property type="term" value="F:ribonuclease P activity"/>
    <property type="evidence" value="ECO:0007669"/>
    <property type="project" value="UniProtKB-UniRule"/>
</dbReference>
<comment type="function">
    <text evidence="1 7">RNaseP catalyzes the removal of the 5'-leader sequence from pre-tRNA to produce the mature 5'-terminus. It can also cleave other RNA substrates such as 4.5S RNA. The protein component plays an auxiliary but essential role in vivo by binding to the 5'-leader sequence and broadening the substrate specificity of the ribozyme.</text>
</comment>
<evidence type="ECO:0000256" key="7">
    <source>
        <dbReference type="HAMAP-Rule" id="MF_00227"/>
    </source>
</evidence>
<evidence type="ECO:0000256" key="2">
    <source>
        <dbReference type="ARBA" id="ARBA00022694"/>
    </source>
</evidence>
<dbReference type="Pfam" id="PF00825">
    <property type="entry name" value="Ribonuclease_P"/>
    <property type="match status" value="1"/>
</dbReference>
<gene>
    <name evidence="7 9" type="primary">rnpA</name>
    <name evidence="9" type="ORF">FHP29_14350</name>
</gene>
<dbReference type="AlphaFoldDB" id="A0A5C4VSB6"/>
<organism evidence="9 10">
    <name type="scientific">Nocardioides albidus</name>
    <dbReference type="NCBI Taxonomy" id="1517589"/>
    <lineage>
        <taxon>Bacteria</taxon>
        <taxon>Bacillati</taxon>
        <taxon>Actinomycetota</taxon>
        <taxon>Actinomycetes</taxon>
        <taxon>Propionibacteriales</taxon>
        <taxon>Nocardioidaceae</taxon>
        <taxon>Nocardioides</taxon>
    </lineage>
</organism>
<proteinExistence type="inferred from homology"/>
<keyword evidence="6 7" id="KW-0694">RNA-binding</keyword>
<dbReference type="OrthoDB" id="196964at2"/>
<keyword evidence="3 7" id="KW-0540">Nuclease</keyword>
<dbReference type="GO" id="GO:0001682">
    <property type="term" value="P:tRNA 5'-leader removal"/>
    <property type="evidence" value="ECO:0007669"/>
    <property type="project" value="UniProtKB-UniRule"/>
</dbReference>
<dbReference type="PROSITE" id="PS00648">
    <property type="entry name" value="RIBONUCLEASE_P"/>
    <property type="match status" value="1"/>
</dbReference>
<name>A0A5C4VSB6_9ACTN</name>
<dbReference type="InterPro" id="IPR000100">
    <property type="entry name" value="RNase_P"/>
</dbReference>
<dbReference type="Proteomes" id="UP000313231">
    <property type="component" value="Unassembled WGS sequence"/>
</dbReference>
<keyword evidence="2 7" id="KW-0819">tRNA processing</keyword>
<keyword evidence="5 7" id="KW-0378">Hydrolase</keyword>
<evidence type="ECO:0000313" key="9">
    <source>
        <dbReference type="EMBL" id="TNM38435.1"/>
    </source>
</evidence>
<reference evidence="9 10" key="1">
    <citation type="journal article" date="2016" name="Int. J. Syst. Evol. Microbiol.">
        <title>Nocardioides albidus sp. nov., an actinobacterium isolated from garden soil.</title>
        <authorList>
            <person name="Singh H."/>
            <person name="Du J."/>
            <person name="Trinh H."/>
            <person name="Won K."/>
            <person name="Yang J.E."/>
            <person name="Yin C."/>
            <person name="Kook M."/>
            <person name="Yi T.H."/>
        </authorList>
    </citation>
    <scope>NUCLEOTIDE SEQUENCE [LARGE SCALE GENOMIC DNA]</scope>
    <source>
        <strain evidence="9 10">CCTCC AB 2015297</strain>
    </source>
</reference>
<comment type="subunit">
    <text evidence="7">Consists of a catalytic RNA component (M1 or rnpB) and a protein subunit.</text>
</comment>
<evidence type="ECO:0000256" key="1">
    <source>
        <dbReference type="ARBA" id="ARBA00002663"/>
    </source>
</evidence>
<accession>A0A5C4VSB6</accession>
<comment type="similarity">
    <text evidence="7">Belongs to the RnpA family.</text>
</comment>
<keyword evidence="4 7" id="KW-0255">Endonuclease</keyword>
<comment type="caution">
    <text evidence="9">The sequence shown here is derived from an EMBL/GenBank/DDBJ whole genome shotgun (WGS) entry which is preliminary data.</text>
</comment>
<evidence type="ECO:0000256" key="4">
    <source>
        <dbReference type="ARBA" id="ARBA00022759"/>
    </source>
</evidence>
<dbReference type="PANTHER" id="PTHR33992:SF1">
    <property type="entry name" value="RIBONUCLEASE P PROTEIN COMPONENT"/>
    <property type="match status" value="1"/>
</dbReference>
<evidence type="ECO:0000256" key="8">
    <source>
        <dbReference type="NCBIfam" id="TIGR00188"/>
    </source>
</evidence>
<sequence>MLAPDHRLREPDLFRAASRHGRRAGSRTLVVHLLLPEERQAVGVSALPPARVGFVVSKAVGNAVVRNRVKRRLRHAVRPTLEGLPPGAVLVVRAQAAAATASYPELVGELARCLDRVVGPKPAHLQEAR</sequence>
<dbReference type="GO" id="GO:0042781">
    <property type="term" value="F:3'-tRNA processing endoribonuclease activity"/>
    <property type="evidence" value="ECO:0007669"/>
    <property type="project" value="TreeGrafter"/>
</dbReference>
<dbReference type="HAMAP" id="MF_00227">
    <property type="entry name" value="RNase_P"/>
    <property type="match status" value="1"/>
</dbReference>
<dbReference type="EC" id="3.1.26.5" evidence="7 8"/>
<evidence type="ECO:0000256" key="6">
    <source>
        <dbReference type="ARBA" id="ARBA00022884"/>
    </source>
</evidence>
<comment type="catalytic activity">
    <reaction evidence="7">
        <text>Endonucleolytic cleavage of RNA, removing 5'-extranucleotides from tRNA precursor.</text>
        <dbReference type="EC" id="3.1.26.5"/>
    </reaction>
</comment>
<evidence type="ECO:0000256" key="5">
    <source>
        <dbReference type="ARBA" id="ARBA00022801"/>
    </source>
</evidence>
<dbReference type="PANTHER" id="PTHR33992">
    <property type="entry name" value="RIBONUCLEASE P PROTEIN COMPONENT"/>
    <property type="match status" value="1"/>
</dbReference>